<proteinExistence type="predicted"/>
<reference evidence="1" key="2">
    <citation type="journal article" date="2017" name="J. Med. Entomol.">
        <title>Transcriptome Analysis of the Triatoma infestans (Hemiptera: Reduviidae) Integument.</title>
        <authorList>
            <person name="Calderon-Fernandez G.M."/>
            <person name="Moriconi D.E."/>
            <person name="Dulbecco A.B."/>
            <person name="Juarez M.P."/>
        </authorList>
    </citation>
    <scope>NUCLEOTIDE SEQUENCE</scope>
    <source>
        <strain evidence="1">Int1</strain>
        <tissue evidence="1">Integument</tissue>
    </source>
</reference>
<name>A0A171B2Q3_TRIIF</name>
<organism evidence="1">
    <name type="scientific">Triatoma infestans</name>
    <name type="common">Assassin bug</name>
    <dbReference type="NCBI Taxonomy" id="30076"/>
    <lineage>
        <taxon>Eukaryota</taxon>
        <taxon>Metazoa</taxon>
        <taxon>Ecdysozoa</taxon>
        <taxon>Arthropoda</taxon>
        <taxon>Hexapoda</taxon>
        <taxon>Insecta</taxon>
        <taxon>Pterygota</taxon>
        <taxon>Neoptera</taxon>
        <taxon>Paraneoptera</taxon>
        <taxon>Hemiptera</taxon>
        <taxon>Heteroptera</taxon>
        <taxon>Panheteroptera</taxon>
        <taxon>Cimicomorpha</taxon>
        <taxon>Reduviidae</taxon>
        <taxon>Triatominae</taxon>
        <taxon>Triatoma</taxon>
    </lineage>
</organism>
<protein>
    <submittedName>
        <fullName evidence="1">Alpha protein</fullName>
    </submittedName>
</protein>
<accession>A0A171B2Q3</accession>
<reference evidence="1" key="1">
    <citation type="submission" date="2016-04" db="EMBL/GenBank/DDBJ databases">
        <authorList>
            <person name="Calderon-Fernandez G.M.Sr."/>
        </authorList>
    </citation>
    <scope>NUCLEOTIDE SEQUENCE</scope>
    <source>
        <strain evidence="1">Int1</strain>
        <tissue evidence="1">Integument</tissue>
    </source>
</reference>
<sequence>MCIKIVWRRGRC</sequence>
<evidence type="ECO:0000313" key="1">
    <source>
        <dbReference type="EMBL" id="JAS02770.1"/>
    </source>
</evidence>
<dbReference type="EMBL" id="GEMB01000351">
    <property type="protein sequence ID" value="JAS02770.1"/>
    <property type="molecule type" value="Transcribed_RNA"/>
</dbReference>